<comment type="caution">
    <text evidence="11">The sequence shown here is derived from an EMBL/GenBank/DDBJ whole genome shotgun (WGS) entry which is preliminary data.</text>
</comment>
<feature type="domain" description="Leucine zipper with capping helix" evidence="10">
    <location>
        <begin position="149"/>
        <end position="205"/>
    </location>
</feature>
<keyword evidence="4 8" id="KW-0175">Coiled coil</keyword>
<evidence type="ECO:0000256" key="4">
    <source>
        <dbReference type="ARBA" id="ARBA00023054"/>
    </source>
</evidence>
<name>A0ABR2JPF7_9EUKA</name>
<comment type="subcellular location">
    <subcellularLocation>
        <location evidence="1">Nucleus</location>
    </subcellularLocation>
</comment>
<evidence type="ECO:0000259" key="10">
    <source>
        <dbReference type="Pfam" id="PF18517"/>
    </source>
</evidence>
<feature type="coiled-coil region" evidence="8">
    <location>
        <begin position="74"/>
        <end position="145"/>
    </location>
</feature>
<evidence type="ECO:0000256" key="7">
    <source>
        <dbReference type="ARBA" id="ARBA00023254"/>
    </source>
</evidence>
<gene>
    <name evidence="11" type="ORF">M9Y10_003341</name>
</gene>
<evidence type="ECO:0000259" key="9">
    <source>
        <dbReference type="Pfam" id="PF07106"/>
    </source>
</evidence>
<evidence type="ECO:0000256" key="8">
    <source>
        <dbReference type="SAM" id="Coils"/>
    </source>
</evidence>
<keyword evidence="5" id="KW-0233">DNA recombination</keyword>
<keyword evidence="12" id="KW-1185">Reference proteome</keyword>
<sequence>MPPKSKSDPSNDILQVLKEKNRPFSVITLTDELKGEYGQAAVKKAVEKLASEKKCTEKVSGKAKLYFANQDELRVASQDELDKMDNEIESLRENFATLKEKLDSLKARKAQLSSMMPFDQLVEYRKQIEEQVQVEEDKKNELIKLSEGITPEDAEKSQKEFDVRCSQWKSRRAKCMEIIDQLSEGCGKKPSELIKDMEIETDDSVGLKLEFKNKKYTIYEDTM</sequence>
<keyword evidence="6" id="KW-0539">Nucleus</keyword>
<comment type="similarity">
    <text evidence="2">Belongs to the HOP2 family.</text>
</comment>
<evidence type="ECO:0000256" key="1">
    <source>
        <dbReference type="ARBA" id="ARBA00004123"/>
    </source>
</evidence>
<dbReference type="InterPro" id="IPR010776">
    <property type="entry name" value="Hop2_WH_dom"/>
</dbReference>
<evidence type="ECO:0000256" key="2">
    <source>
        <dbReference type="ARBA" id="ARBA00007922"/>
    </source>
</evidence>
<proteinExistence type="inferred from homology"/>
<accession>A0ABR2JPF7</accession>
<evidence type="ECO:0000256" key="3">
    <source>
        <dbReference type="ARBA" id="ARBA00016093"/>
    </source>
</evidence>
<protein>
    <recommendedName>
        <fullName evidence="3">Homologous-pairing protein 2 homolog</fullName>
    </recommendedName>
</protein>
<dbReference type="PANTHER" id="PTHR15938">
    <property type="entry name" value="TBP-1 INTERACTING PROTEIN"/>
    <property type="match status" value="1"/>
</dbReference>
<keyword evidence="7" id="KW-0469">Meiosis</keyword>
<reference evidence="11 12" key="1">
    <citation type="submission" date="2024-04" db="EMBL/GenBank/DDBJ databases">
        <title>Tritrichomonas musculus Genome.</title>
        <authorList>
            <person name="Alves-Ferreira E."/>
            <person name="Grigg M."/>
            <person name="Lorenzi H."/>
            <person name="Galac M."/>
        </authorList>
    </citation>
    <scope>NUCLEOTIDE SEQUENCE [LARGE SCALE GENOMIC DNA]</scope>
    <source>
        <strain evidence="11 12">EAF2021</strain>
    </source>
</reference>
<feature type="domain" description="Homologous-pairing protein 2 winged helix" evidence="9">
    <location>
        <begin position="13"/>
        <end position="69"/>
    </location>
</feature>
<evidence type="ECO:0000313" key="12">
    <source>
        <dbReference type="Proteomes" id="UP001470230"/>
    </source>
</evidence>
<evidence type="ECO:0000256" key="6">
    <source>
        <dbReference type="ARBA" id="ARBA00023242"/>
    </source>
</evidence>
<dbReference type="Proteomes" id="UP001470230">
    <property type="component" value="Unassembled WGS sequence"/>
</dbReference>
<evidence type="ECO:0000256" key="5">
    <source>
        <dbReference type="ARBA" id="ARBA00023172"/>
    </source>
</evidence>
<dbReference type="PANTHER" id="PTHR15938:SF0">
    <property type="entry name" value="HOMOLOGOUS-PAIRING PROTEIN 2 HOMOLOG"/>
    <property type="match status" value="1"/>
</dbReference>
<dbReference type="InterPro" id="IPR040661">
    <property type="entry name" value="LZ3wCH"/>
</dbReference>
<dbReference type="Pfam" id="PF07106">
    <property type="entry name" value="WHD_TBPIP"/>
    <property type="match status" value="1"/>
</dbReference>
<dbReference type="EMBL" id="JAPFFF010000010">
    <property type="protein sequence ID" value="KAK8880658.1"/>
    <property type="molecule type" value="Genomic_DNA"/>
</dbReference>
<dbReference type="Pfam" id="PF18517">
    <property type="entry name" value="LZ3wCH"/>
    <property type="match status" value="1"/>
</dbReference>
<dbReference type="Gene3D" id="1.10.10.10">
    <property type="entry name" value="Winged helix-like DNA-binding domain superfamily/Winged helix DNA-binding domain"/>
    <property type="match status" value="1"/>
</dbReference>
<evidence type="ECO:0000313" key="11">
    <source>
        <dbReference type="EMBL" id="KAK8880658.1"/>
    </source>
</evidence>
<dbReference type="InterPro" id="IPR036388">
    <property type="entry name" value="WH-like_DNA-bd_sf"/>
</dbReference>
<organism evidence="11 12">
    <name type="scientific">Tritrichomonas musculus</name>
    <dbReference type="NCBI Taxonomy" id="1915356"/>
    <lineage>
        <taxon>Eukaryota</taxon>
        <taxon>Metamonada</taxon>
        <taxon>Parabasalia</taxon>
        <taxon>Tritrichomonadida</taxon>
        <taxon>Tritrichomonadidae</taxon>
        <taxon>Tritrichomonas</taxon>
    </lineage>
</organism>